<accession>A0A6I5NFZ0</accession>
<evidence type="ECO:0000313" key="3">
    <source>
        <dbReference type="EMBL" id="NEG70264.1"/>
    </source>
</evidence>
<evidence type="ECO:0000313" key="4">
    <source>
        <dbReference type="Proteomes" id="UP000469292"/>
    </source>
</evidence>
<comment type="caution">
    <text evidence="3">The sequence shown here is derived from an EMBL/GenBank/DDBJ whole genome shotgun (WGS) entry which is preliminary data.</text>
</comment>
<protein>
    <submittedName>
        <fullName evidence="3">Uncharacterized protein</fullName>
    </submittedName>
</protein>
<keyword evidence="4" id="KW-1185">Reference proteome</keyword>
<evidence type="ECO:0000256" key="1">
    <source>
        <dbReference type="SAM" id="MobiDB-lite"/>
    </source>
</evidence>
<gene>
    <name evidence="3" type="ORF">F6S87_06600</name>
</gene>
<reference evidence="3 4" key="1">
    <citation type="submission" date="2019-09" db="EMBL/GenBank/DDBJ databases">
        <title>Phylogenetic characterization of a novel taxon of the genus Bifidobacterium: Bifidobacterium choloepi sp. nov.</title>
        <authorList>
            <person name="Modesto M."/>
            <person name="Satti M."/>
        </authorList>
    </citation>
    <scope>NUCLEOTIDE SEQUENCE [LARGE SCALE GENOMIC DNA]</scope>
    <source>
        <strain evidence="3 4">BRDM6</strain>
    </source>
</reference>
<feature type="compositionally biased region" description="Basic and acidic residues" evidence="1">
    <location>
        <begin position="1"/>
        <end position="12"/>
    </location>
</feature>
<name>A0A6I5NFZ0_9BIFI</name>
<feature type="compositionally biased region" description="Basic and acidic residues" evidence="1">
    <location>
        <begin position="20"/>
        <end position="32"/>
    </location>
</feature>
<organism evidence="3 4">
    <name type="scientific">Bifidobacterium choloepi</name>
    <dbReference type="NCBI Taxonomy" id="2614131"/>
    <lineage>
        <taxon>Bacteria</taxon>
        <taxon>Bacillati</taxon>
        <taxon>Actinomycetota</taxon>
        <taxon>Actinomycetes</taxon>
        <taxon>Bifidobacteriales</taxon>
        <taxon>Bifidobacteriaceae</taxon>
        <taxon>Bifidobacterium</taxon>
    </lineage>
</organism>
<dbReference type="RefSeq" id="WP_163227873.1">
    <property type="nucleotide sequence ID" value="NZ_VYSG01000003.1"/>
</dbReference>
<sequence>MNTNDPTDHADTVDQTEPDESSKDNDAGQAPRDVRHTGHVVAAVVAAIVAVCASTAVVRSLNYRSNLHETALSTCQTQAAAVDDSMTALTKAIDDAATESAYTSDDVADPNTLNDLEDMLTRANALPDIPACQATATTNDLLDNASRLEIYNENVENLTRAVEIAQKAVVSSHTELENMNQ</sequence>
<keyword evidence="2" id="KW-1133">Transmembrane helix</keyword>
<dbReference type="AlphaFoldDB" id="A0A6I5NFZ0"/>
<evidence type="ECO:0000256" key="2">
    <source>
        <dbReference type="SAM" id="Phobius"/>
    </source>
</evidence>
<dbReference type="EMBL" id="VYSG01000003">
    <property type="protein sequence ID" value="NEG70264.1"/>
    <property type="molecule type" value="Genomic_DNA"/>
</dbReference>
<feature type="transmembrane region" description="Helical" evidence="2">
    <location>
        <begin position="40"/>
        <end position="58"/>
    </location>
</feature>
<keyword evidence="2" id="KW-0812">Transmembrane</keyword>
<keyword evidence="2" id="KW-0472">Membrane</keyword>
<proteinExistence type="predicted"/>
<feature type="region of interest" description="Disordered" evidence="1">
    <location>
        <begin position="1"/>
        <end position="32"/>
    </location>
</feature>
<dbReference type="Proteomes" id="UP000469292">
    <property type="component" value="Unassembled WGS sequence"/>
</dbReference>